<evidence type="ECO:0000256" key="8">
    <source>
        <dbReference type="SAM" id="SignalP"/>
    </source>
</evidence>
<dbReference type="EMBL" id="JBFOCI010000002">
    <property type="protein sequence ID" value="MEW9805610.1"/>
    <property type="molecule type" value="Genomic_DNA"/>
</dbReference>
<organism evidence="9 10">
    <name type="scientific">Mesorhizobium marinum</name>
    <dbReference type="NCBI Taxonomy" id="3228790"/>
    <lineage>
        <taxon>Bacteria</taxon>
        <taxon>Pseudomonadati</taxon>
        <taxon>Pseudomonadota</taxon>
        <taxon>Alphaproteobacteria</taxon>
        <taxon>Hyphomicrobiales</taxon>
        <taxon>Phyllobacteriaceae</taxon>
        <taxon>Mesorhizobium</taxon>
    </lineage>
</organism>
<feature type="chain" id="PRO_5045296174" evidence="8">
    <location>
        <begin position="21"/>
        <end position="68"/>
    </location>
</feature>
<name>A0ABV3QXN1_9HYPH</name>
<keyword evidence="2 8" id="KW-0732">Signal</keyword>
<dbReference type="InterPro" id="IPR032831">
    <property type="entry name" value="LptM_cons"/>
</dbReference>
<comment type="subcellular location">
    <subcellularLocation>
        <location evidence="1">Cell outer membrane</location>
        <topology evidence="1">Lipid-anchor</topology>
    </subcellularLocation>
</comment>
<comment type="caution">
    <text evidence="9">The sequence shown here is derived from an EMBL/GenBank/DDBJ whole genome shotgun (WGS) entry which is preliminary data.</text>
</comment>
<evidence type="ECO:0000256" key="6">
    <source>
        <dbReference type="ARBA" id="ARBA00023288"/>
    </source>
</evidence>
<evidence type="ECO:0000313" key="10">
    <source>
        <dbReference type="Proteomes" id="UP001556196"/>
    </source>
</evidence>
<evidence type="ECO:0000256" key="5">
    <source>
        <dbReference type="ARBA" id="ARBA00023237"/>
    </source>
</evidence>
<dbReference type="RefSeq" id="WP_367722703.1">
    <property type="nucleotide sequence ID" value="NZ_JBFOCI010000002.1"/>
</dbReference>
<proteinExistence type="predicted"/>
<dbReference type="NCBIfam" id="NF047847">
    <property type="entry name" value="SS_mature_LptM"/>
    <property type="match status" value="1"/>
</dbReference>
<gene>
    <name evidence="9" type="ORF">ABUE31_06420</name>
</gene>
<evidence type="ECO:0000256" key="2">
    <source>
        <dbReference type="ARBA" id="ARBA00022729"/>
    </source>
</evidence>
<feature type="signal peptide" evidence="8">
    <location>
        <begin position="1"/>
        <end position="20"/>
    </location>
</feature>
<sequence length="68" mass="7099">MNGGRIFAVIALLLAAAAVAGCGRKSALDTPYQAQVDARKQAEKTGAPLPAAPEKPDRDKPFILDPLL</sequence>
<evidence type="ECO:0000256" key="3">
    <source>
        <dbReference type="ARBA" id="ARBA00023136"/>
    </source>
</evidence>
<evidence type="ECO:0000256" key="4">
    <source>
        <dbReference type="ARBA" id="ARBA00023139"/>
    </source>
</evidence>
<evidence type="ECO:0000313" key="9">
    <source>
        <dbReference type="EMBL" id="MEW9805610.1"/>
    </source>
</evidence>
<keyword evidence="3" id="KW-0472">Membrane</keyword>
<protein>
    <submittedName>
        <fullName evidence="9">Lipoprotein</fullName>
    </submittedName>
</protein>
<feature type="region of interest" description="Disordered" evidence="7">
    <location>
        <begin position="37"/>
        <end position="68"/>
    </location>
</feature>
<keyword evidence="6 9" id="KW-0449">Lipoprotein</keyword>
<keyword evidence="5" id="KW-0998">Cell outer membrane</keyword>
<keyword evidence="10" id="KW-1185">Reference proteome</keyword>
<accession>A0ABV3QXN1</accession>
<reference evidence="9 10" key="1">
    <citation type="submission" date="2024-06" db="EMBL/GenBank/DDBJ databases">
        <authorList>
            <person name="Tuo L."/>
        </authorList>
    </citation>
    <scope>NUCLEOTIDE SEQUENCE [LARGE SCALE GENOMIC DNA]</scope>
    <source>
        <strain evidence="9 10">ZMM04-5</strain>
    </source>
</reference>
<dbReference type="Proteomes" id="UP001556196">
    <property type="component" value="Unassembled WGS sequence"/>
</dbReference>
<dbReference type="PROSITE" id="PS51257">
    <property type="entry name" value="PROKAR_LIPOPROTEIN"/>
    <property type="match status" value="1"/>
</dbReference>
<evidence type="ECO:0000256" key="7">
    <source>
        <dbReference type="SAM" id="MobiDB-lite"/>
    </source>
</evidence>
<evidence type="ECO:0000256" key="1">
    <source>
        <dbReference type="ARBA" id="ARBA00004459"/>
    </source>
</evidence>
<keyword evidence="4" id="KW-0564">Palmitate</keyword>